<dbReference type="EMBL" id="UHFR01000005">
    <property type="protein sequence ID" value="SUN76065.1"/>
    <property type="molecule type" value="Genomic_DNA"/>
</dbReference>
<dbReference type="Gene3D" id="3.40.50.1820">
    <property type="entry name" value="alpha/beta hydrolase"/>
    <property type="match status" value="1"/>
</dbReference>
<keyword evidence="2" id="KW-1185">Reference proteome</keyword>
<dbReference type="Pfam" id="PF06028">
    <property type="entry name" value="DUF915"/>
    <property type="match status" value="1"/>
</dbReference>
<proteinExistence type="predicted"/>
<evidence type="ECO:0000313" key="1">
    <source>
        <dbReference type="EMBL" id="SUN76065.1"/>
    </source>
</evidence>
<protein>
    <submittedName>
        <fullName evidence="1">Hydrolase</fullName>
    </submittedName>
</protein>
<gene>
    <name evidence="1" type="ORF">NCTC13765_00511</name>
</gene>
<dbReference type="SUPFAM" id="SSF53474">
    <property type="entry name" value="alpha/beta-Hydrolases"/>
    <property type="match status" value="1"/>
</dbReference>
<dbReference type="RefSeq" id="WP_018371740.1">
    <property type="nucleotide sequence ID" value="NZ_UHFR01000005.1"/>
</dbReference>
<dbReference type="Proteomes" id="UP000254634">
    <property type="component" value="Unassembled WGS sequence"/>
</dbReference>
<name>A0A380KWM1_9STRE</name>
<dbReference type="STRING" id="1123307.GCA_000380065_01042"/>
<dbReference type="OrthoDB" id="503948at2"/>
<keyword evidence="1" id="KW-0378">Hydrolase</keyword>
<dbReference type="GO" id="GO:0016787">
    <property type="term" value="F:hydrolase activity"/>
    <property type="evidence" value="ECO:0007669"/>
    <property type="project" value="UniProtKB-KW"/>
</dbReference>
<dbReference type="InterPro" id="IPR010315">
    <property type="entry name" value="DUF915_hydro-like"/>
</dbReference>
<reference evidence="1" key="1">
    <citation type="submission" date="2018-06" db="EMBL/GenBank/DDBJ databases">
        <authorList>
            <consortium name="Pathogen Informatics"/>
            <person name="Doyle S."/>
        </authorList>
    </citation>
    <scope>NUCLEOTIDE SEQUENCE [LARGE SCALE GENOMIC DNA]</scope>
    <source>
        <strain evidence="1">NCTC13765</strain>
    </source>
</reference>
<dbReference type="InterPro" id="IPR029058">
    <property type="entry name" value="AB_hydrolase_fold"/>
</dbReference>
<accession>A0A380KWM1</accession>
<organism evidence="1 2">
    <name type="scientific">Streptococcus massiliensis</name>
    <dbReference type="NCBI Taxonomy" id="313439"/>
    <lineage>
        <taxon>Bacteria</taxon>
        <taxon>Bacillati</taxon>
        <taxon>Bacillota</taxon>
        <taxon>Bacilli</taxon>
        <taxon>Lactobacillales</taxon>
        <taxon>Streptococcaceae</taxon>
        <taxon>Streptococcus</taxon>
    </lineage>
</organism>
<evidence type="ECO:0000313" key="2">
    <source>
        <dbReference type="Proteomes" id="UP000254634"/>
    </source>
</evidence>
<sequence>MKKTIVITGMIFVLLSLAGFIFFHVSANAKLDKRNYHQEMIPTLFFHGFGSSYRAEQHMTNAAKEAGVTKTIIRADVDDHGQVKLSGDIPKDAINPIVQVSYADNRNPDKERLTLYATNVVKALQNKYGFAKINMVAHSLGNLSILYYLQAHGHDKSYPQVMKMVNIANTVNGLEGLDLPDGLEIDEKTGRPSKMTTRYRQLLSLRDTLPKDQIDVLNIYGDKDGTGSDGSVINTSSRSLKYLMAETAKSYQEKKFTGAKAQHSQLHENPEVDKVLIDFIWGK</sequence>
<dbReference type="AlphaFoldDB" id="A0A380KWM1"/>